<accession>A0A6J1CCR0</accession>
<evidence type="ECO:0000313" key="4">
    <source>
        <dbReference type="Proteomes" id="UP000504603"/>
    </source>
</evidence>
<dbReference type="GO" id="GO:0004672">
    <property type="term" value="F:protein kinase activity"/>
    <property type="evidence" value="ECO:0007669"/>
    <property type="project" value="InterPro"/>
</dbReference>
<feature type="domain" description="Protein kinase" evidence="3">
    <location>
        <begin position="273"/>
        <end position="618"/>
    </location>
</feature>
<dbReference type="InterPro" id="IPR000719">
    <property type="entry name" value="Prot_kinase_dom"/>
</dbReference>
<evidence type="ECO:0000259" key="3">
    <source>
        <dbReference type="PROSITE" id="PS50011"/>
    </source>
</evidence>
<dbReference type="InterPro" id="IPR004147">
    <property type="entry name" value="ABC1_dom"/>
</dbReference>
<proteinExistence type="inferred from homology"/>
<dbReference type="RefSeq" id="XP_022138982.1">
    <property type="nucleotide sequence ID" value="XM_022283290.1"/>
</dbReference>
<sequence length="827" mass="92520">MAAMAAMAPSSSFCQPLPAAASGRARKSALLIRRRQRVVANWGHFADVVRKDAEFIKVGLNRGIRWANDALRIPQVSKTFDDLLWLRNLEDPRALALPTPSCPRPSYPELSGLDLLMADLKALEAYVVYYYSLSKIWSKPLPEVYDPQSVADYFSCRPHIVSLRLLEVFSSFASAAIRIRMSRVQKFLRPSLDGDSDGSKSKFGLVLKETLLNLGPTFIKVGQSLSTRPDIIGSEISKALSELHDQIPPFPRTIAMKIIQEELGSPIESFFSYISEEPVAAASFGQVYRGRTLDGINVAVKVQRPNMLHVVVRDVYILRLGLGFLQKIAKRKSDLPLYADELGKGLLGELDYTLEAKNATEFLETHSRFPFMHVPKVFRHLSQKKVLTMEWISGDSPTDLLSVSTGKPNSPYSERQKVDAKRRLLDLVNKGVEASLVQLLDTGLLHADPHPGNLRYISSGQMGFLDFGLLCRMEKKHQLAMLASIVHIVNGDWASLVHALAEMDVVRPGTNIRRVTLDLEYALGEVEFKSGIPDVKFSKVIGKIWSIALKYQFRMPPYYTLMLRSLASLEGLALAADQDFKTFEAAFPYVVQKLLTENSVATRKILHSVVLNKKKEFQWQRVVLFLRVGAMRKGLQRMIAPHNEAANEYSTVKGNSDLDVVNLITRLLVSKEGAALRRLVMTVNGASLIQAMVSKEAKLFRQQLCRIVADIICQWAFKTLGQGTRATELGTVRMEIASDRRGRSSSQFMTGQIDYSSILNDRRVKLLFSKVLKSASKKPILMLKFYWTSFIIFATASAMAFHRIVVSLSEAYLGPISLAPKQYAVTS</sequence>
<gene>
    <name evidence="5" type="primary">LOC111010029</name>
</gene>
<keyword evidence="2" id="KW-0472">Membrane</keyword>
<dbReference type="KEGG" id="mcha:111010029"/>
<keyword evidence="2" id="KW-1133">Transmembrane helix</keyword>
<keyword evidence="4" id="KW-1185">Reference proteome</keyword>
<evidence type="ECO:0000256" key="1">
    <source>
        <dbReference type="ARBA" id="ARBA00009670"/>
    </source>
</evidence>
<organism evidence="4 5">
    <name type="scientific">Momordica charantia</name>
    <name type="common">Bitter gourd</name>
    <name type="synonym">Balsam pear</name>
    <dbReference type="NCBI Taxonomy" id="3673"/>
    <lineage>
        <taxon>Eukaryota</taxon>
        <taxon>Viridiplantae</taxon>
        <taxon>Streptophyta</taxon>
        <taxon>Embryophyta</taxon>
        <taxon>Tracheophyta</taxon>
        <taxon>Spermatophyta</taxon>
        <taxon>Magnoliopsida</taxon>
        <taxon>eudicotyledons</taxon>
        <taxon>Gunneridae</taxon>
        <taxon>Pentapetalae</taxon>
        <taxon>rosids</taxon>
        <taxon>fabids</taxon>
        <taxon>Cucurbitales</taxon>
        <taxon>Cucurbitaceae</taxon>
        <taxon>Momordiceae</taxon>
        <taxon>Momordica</taxon>
    </lineage>
</organism>
<dbReference type="SUPFAM" id="SSF56112">
    <property type="entry name" value="Protein kinase-like (PK-like)"/>
    <property type="match status" value="1"/>
</dbReference>
<dbReference type="InterPro" id="IPR050154">
    <property type="entry name" value="UbiB_kinase"/>
</dbReference>
<comment type="similarity">
    <text evidence="1">Belongs to the protein kinase superfamily. ADCK protein kinase family.</text>
</comment>
<reference evidence="5" key="1">
    <citation type="submission" date="2025-08" db="UniProtKB">
        <authorList>
            <consortium name="RefSeq"/>
        </authorList>
    </citation>
    <scope>IDENTIFICATION</scope>
    <source>
        <strain evidence="5">OHB3-1</strain>
    </source>
</reference>
<dbReference type="PANTHER" id="PTHR10566">
    <property type="entry name" value="CHAPERONE-ACTIVITY OF BC1 COMPLEX CABC1 -RELATED"/>
    <property type="match status" value="1"/>
</dbReference>
<dbReference type="AlphaFoldDB" id="A0A6J1CCR0"/>
<evidence type="ECO:0000256" key="2">
    <source>
        <dbReference type="SAM" id="Phobius"/>
    </source>
</evidence>
<dbReference type="PANTHER" id="PTHR10566:SF123">
    <property type="entry name" value="PROTEIN KINASE SUPERFAMILY PROTEIN"/>
    <property type="match status" value="1"/>
</dbReference>
<keyword evidence="2" id="KW-0812">Transmembrane</keyword>
<name>A0A6J1CCR0_MOMCH</name>
<evidence type="ECO:0000313" key="5">
    <source>
        <dbReference type="RefSeq" id="XP_022138982.1"/>
    </source>
</evidence>
<dbReference type="Pfam" id="PF03109">
    <property type="entry name" value="ABC1"/>
    <property type="match status" value="1"/>
</dbReference>
<dbReference type="InterPro" id="IPR011009">
    <property type="entry name" value="Kinase-like_dom_sf"/>
</dbReference>
<dbReference type="PROSITE" id="PS50011">
    <property type="entry name" value="PROTEIN_KINASE_DOM"/>
    <property type="match status" value="1"/>
</dbReference>
<feature type="transmembrane region" description="Helical" evidence="2">
    <location>
        <begin position="785"/>
        <end position="806"/>
    </location>
</feature>
<dbReference type="CDD" id="cd05121">
    <property type="entry name" value="ABC1_ADCK3-like"/>
    <property type="match status" value="1"/>
</dbReference>
<protein>
    <submittedName>
        <fullName evidence="5">Uncharacterized protein LOC111010029</fullName>
    </submittedName>
</protein>
<dbReference type="Proteomes" id="UP000504603">
    <property type="component" value="Unplaced"/>
</dbReference>
<dbReference type="OrthoDB" id="427480at2759"/>
<dbReference type="GeneID" id="111010029"/>
<dbReference type="GO" id="GO:0005524">
    <property type="term" value="F:ATP binding"/>
    <property type="evidence" value="ECO:0007669"/>
    <property type="project" value="InterPro"/>
</dbReference>